<dbReference type="CDD" id="cd17999">
    <property type="entry name" value="DEXHc_Mot1"/>
    <property type="match status" value="1"/>
</dbReference>
<dbReference type="Pfam" id="PF12054">
    <property type="entry name" value="DUF3535"/>
    <property type="match status" value="1"/>
</dbReference>
<keyword evidence="7" id="KW-0067">ATP-binding</keyword>
<keyword evidence="5" id="KW-0378">Hydrolase</keyword>
<evidence type="ECO:0000256" key="17">
    <source>
        <dbReference type="SAM" id="MobiDB-lite"/>
    </source>
</evidence>
<sequence>MASRLDRLVTLLETGSTQLIRNTAAQQLADVQKQHPDELFNLLGRILPYLRSKSWDTRTASAKAIGLIVSNADVYDPNEDDGLQIKSAADEDDVEIKSEIKSEESILADDFLKLDTLDIPSVLKYGKRLLGSAGKEYEYSLASMEPASRLQHQKKTLTARLGLEGEYLEEDLIEDIELAPKVVTPAPKHEPTIPPISHHKNLHEAPSRRPSSPIESATKEDGGLSKRQLNQLKRKNKQNAKMGANKVRVVDLSSRRQSDIVTTPVATTPYPVKAENGDDQNGETKPDYFSLERTEEDDDSKLVTEFKGAVVPERPHIQPENVEQGAGWPLEHMCEFLTMDIFDSNWEVRHGAAMALREVVRVQGVAAGRLDGKSRLENDALNRRWLDDLSCRLLCVLMLDRFGDYISDNVVAPIRETVGQTLGALLSHLHPNSVRAVYRCLYRIILQTDLGLDRPVWEVCHGGMIGLRYLVAVRKDLLVKDSNMMDGVLEAVMKGLADYDDDVRAVSAATLVPIAEEFVSSRTGTLGPLMKIVWDCLSNLQDDLSASTGSVMDLLAKLCTFSKVLDAMKANAADDPEASFGKLVPRLYPFLRHTITSVRSAVLRALMTFLKLEGEGTTDWVDGKALRLIFQNLLVERNEGVLKLSGQVWSELLNVVELRGSFKSEEELSDSIQPLVTLTLGAFGVPRYPIPMNASLFIKPSGLPFSTALPAPTPSKSSPPASIPGGGEIKVGRRRKSEKKEKEPPPPSAHNVDGHMLSGDVDLVGADTMLRSKIYAAKALGGLISFWDKNELPSLWPAILDGLNVSASTTQLASAMVIEEYARQSGPESKYRSALCDRLRLILEGERPPWYGDIACYLHVARSQCHSLLNTFRDHAHVAPSRLPTLAVVVQGDSEAGPNAFSLADAEKIVGPDFDRLKKNLTPAQRITATQVLNDTRTTAQSAVEEARLMREQRDMRVLAATAGALVALRDIPKKPGHIIKGMMDSVKKEENVELQQRSATAVAGLIEHYTAATKRGPVDKIIGNLVKYCCVDTSETPEFPHNAQLEKSILSLRKEEDRRDHPDAAKFEKEAREARIMRRGAKDALEQLAVKFGAELLEKVPNLAKLVERPLRDALAEDELPEDITNPGNELGQEIVDGLSTLRALLPKFDPGLHDWVIDLMPIIAKGLQCRLSVIRYAAAKCFATICSVITVKGMTMLVEKVLPIINNGLDVNHRQGAIECIYHLIHVMEDGILPYVIFLVVPVLGRMSDSDNDVRLLATTSFATLVKLVPLEAGIPDPPGFSAELLEGRDRERKFMSQMLDVRKVEPFEIPVAIKAELRPYQQDGVNWLAFLNRYNLHGILCDDMGLGKTLQTICIVASDHHMRAEEFAKSQSTDSRKLPSLIVCPPSLSGHWQQEVKQYAPFLSCIAYVGPPAERSRLQPLLATTDVIVTSYDVCRNDNDILCPINFNYCVLDEGHLIKNPKAKITSSVKKLASNHRLILSGTPIQNNVLELWSLFDFLMPGFLGTEKVFLDRFAKPIAASRFSKSSSKEQEAGALAIEALHKQVLPFLLRRLKEEVLNDLPPKIIQNYYCDPSELQKKLFEDFSKKEQKELADKVGSADRGDKEHIFQALQYMRRLCNSPALVVKEGHKQYNEVQTFLTAKRSNIRDLCHAPKLNALKDLLVDCGIGLDHTAEGELDTGASYVSPHRALVFCQMKEMLDIVQNDVLKKLLPSVQYLRLDGGVEATKRQDIVNRFNTDPSYDVLLLTTSVGGLGLNLTGADTVIFVEHDWNPQKDIQAMDRAHRIGQKKVVNVYRLITRGTLEEKILNLQRFKIDVASTVVNQQNAGLGTMDTDQLLDLFNLGETADTAEKPSDTAGNEVDMVDIDGEVKEKGKKGWLDDLGELWDDRQYQEEYNLDSFLETMKN</sequence>
<dbReference type="InterPro" id="IPR038718">
    <property type="entry name" value="SNF2-like_sf"/>
</dbReference>
<dbReference type="Gene3D" id="3.40.50.300">
    <property type="entry name" value="P-loop containing nucleotide triphosphate hydrolases"/>
    <property type="match status" value="1"/>
</dbReference>
<dbReference type="FunFam" id="1.25.10.10:FF:000445">
    <property type="entry name" value="Related to MOT1-transcriptional accessory protein"/>
    <property type="match status" value="1"/>
</dbReference>
<evidence type="ECO:0000256" key="1">
    <source>
        <dbReference type="ARBA" id="ARBA00004123"/>
    </source>
</evidence>
<dbReference type="PANTHER" id="PTHR36498">
    <property type="entry name" value="TATA-BINDING PROTEIN-ASSOCIATED FACTOR 172"/>
    <property type="match status" value="1"/>
</dbReference>
<dbReference type="GO" id="GO:0017025">
    <property type="term" value="F:TBP-class protein binding"/>
    <property type="evidence" value="ECO:0007669"/>
    <property type="project" value="InterPro"/>
</dbReference>
<comment type="subunit">
    <text evidence="13">Forms the NCT transcriptional regulatory complex with nctA and nctB.</text>
</comment>
<evidence type="ECO:0000256" key="11">
    <source>
        <dbReference type="ARBA" id="ARBA00023242"/>
    </source>
</evidence>
<feature type="region of interest" description="Disordered" evidence="17">
    <location>
        <begin position="708"/>
        <end position="757"/>
    </location>
</feature>
<dbReference type="Proteomes" id="UP000030104">
    <property type="component" value="Unassembled WGS sequence"/>
</dbReference>
<evidence type="ECO:0000256" key="9">
    <source>
        <dbReference type="ARBA" id="ARBA00023125"/>
    </source>
</evidence>
<dbReference type="InterPro" id="IPR011989">
    <property type="entry name" value="ARM-like"/>
</dbReference>
<dbReference type="OMA" id="WYSDIAC"/>
<dbReference type="SMART" id="SM00490">
    <property type="entry name" value="HELICc"/>
    <property type="match status" value="1"/>
</dbReference>
<evidence type="ECO:0000256" key="8">
    <source>
        <dbReference type="ARBA" id="ARBA00023015"/>
    </source>
</evidence>
<dbReference type="GO" id="GO:0016887">
    <property type="term" value="F:ATP hydrolysis activity"/>
    <property type="evidence" value="ECO:0007669"/>
    <property type="project" value="InterPro"/>
</dbReference>
<dbReference type="EMBL" id="JQGA01000244">
    <property type="protein sequence ID" value="KGO76454.1"/>
    <property type="molecule type" value="Genomic_DNA"/>
</dbReference>
<keyword evidence="9" id="KW-0238">DNA-binding</keyword>
<comment type="similarity">
    <text evidence="2">Belongs to the SNF2/RAD54 helicase family.</text>
</comment>
<keyword evidence="10" id="KW-0804">Transcription</keyword>
<dbReference type="InterPro" id="IPR001650">
    <property type="entry name" value="Helicase_C-like"/>
</dbReference>
<evidence type="ECO:0000256" key="14">
    <source>
        <dbReference type="ARBA" id="ARBA00073046"/>
    </source>
</evidence>
<dbReference type="SUPFAM" id="SSF48371">
    <property type="entry name" value="ARM repeat"/>
    <property type="match status" value="1"/>
</dbReference>
<keyword evidence="6 20" id="KW-0347">Helicase</keyword>
<dbReference type="PhylomeDB" id="A0A0A2L900"/>
<dbReference type="InterPro" id="IPR000330">
    <property type="entry name" value="SNF2_N"/>
</dbReference>
<protein>
    <recommendedName>
        <fullName evidence="14">TATA-binding protein-associated factor mot1</fullName>
    </recommendedName>
    <alternativeName>
        <fullName evidence="16">Modifier of transcription 1</fullName>
    </alternativeName>
    <alternativeName>
        <fullName evidence="15">NCT transcriptional regulatory complex subunit mot1</fullName>
    </alternativeName>
</protein>
<gene>
    <name evidence="20" type="ORF">PITC_088680</name>
</gene>
<feature type="domain" description="Helicase C-terminal" evidence="19">
    <location>
        <begin position="1679"/>
        <end position="1830"/>
    </location>
</feature>
<dbReference type="HOGENOM" id="CLU_000315_1_0_1"/>
<evidence type="ECO:0000256" key="2">
    <source>
        <dbReference type="ARBA" id="ARBA00007025"/>
    </source>
</evidence>
<dbReference type="STRING" id="40296.A0A0A2L900"/>
<dbReference type="OrthoDB" id="10252227at2759"/>
<dbReference type="InterPro" id="IPR027417">
    <property type="entry name" value="P-loop_NTPase"/>
</dbReference>
<keyword evidence="21" id="KW-1185">Reference proteome</keyword>
<dbReference type="PROSITE" id="PS51194">
    <property type="entry name" value="HELICASE_CTER"/>
    <property type="match status" value="1"/>
</dbReference>
<evidence type="ECO:0000256" key="6">
    <source>
        <dbReference type="ARBA" id="ARBA00022806"/>
    </source>
</evidence>
<dbReference type="Pfam" id="PF00271">
    <property type="entry name" value="Helicase_C"/>
    <property type="match status" value="1"/>
</dbReference>
<keyword evidence="4" id="KW-0547">Nucleotide-binding</keyword>
<dbReference type="Gene3D" id="3.40.50.10810">
    <property type="entry name" value="Tandem AAA-ATPase domain"/>
    <property type="match status" value="1"/>
</dbReference>
<organism evidence="20 21">
    <name type="scientific">Penicillium italicum</name>
    <name type="common">Blue mold</name>
    <dbReference type="NCBI Taxonomy" id="40296"/>
    <lineage>
        <taxon>Eukaryota</taxon>
        <taxon>Fungi</taxon>
        <taxon>Dikarya</taxon>
        <taxon>Ascomycota</taxon>
        <taxon>Pezizomycotina</taxon>
        <taxon>Eurotiomycetes</taxon>
        <taxon>Eurotiomycetidae</taxon>
        <taxon>Eurotiales</taxon>
        <taxon>Aspergillaceae</taxon>
        <taxon>Penicillium</taxon>
    </lineage>
</organism>
<dbReference type="FunFam" id="1.25.10.10:FF:000508">
    <property type="entry name" value="Probable helicase mot1"/>
    <property type="match status" value="1"/>
</dbReference>
<dbReference type="Pfam" id="PF00176">
    <property type="entry name" value="SNF2-rel_dom"/>
    <property type="match status" value="1"/>
</dbReference>
<dbReference type="InterPro" id="IPR044078">
    <property type="entry name" value="Mot1_ATP-bd"/>
</dbReference>
<evidence type="ECO:0000256" key="16">
    <source>
        <dbReference type="ARBA" id="ARBA00081329"/>
    </source>
</evidence>
<keyword evidence="8" id="KW-0805">Transcription regulation</keyword>
<evidence type="ECO:0000256" key="12">
    <source>
        <dbReference type="ARBA" id="ARBA00053370"/>
    </source>
</evidence>
<dbReference type="SMART" id="SM00487">
    <property type="entry name" value="DEXDc"/>
    <property type="match status" value="1"/>
</dbReference>
<evidence type="ECO:0000313" key="21">
    <source>
        <dbReference type="Proteomes" id="UP000030104"/>
    </source>
</evidence>
<dbReference type="FunFam" id="3.40.50.10810:FF:000009">
    <property type="entry name" value="B-TFIID TATA-box-binding protein-associated factor 1"/>
    <property type="match status" value="1"/>
</dbReference>
<dbReference type="InterPro" id="IPR022707">
    <property type="entry name" value="Mot1_central_dom"/>
</dbReference>
<comment type="subcellular location">
    <subcellularLocation>
        <location evidence="1">Nucleus</location>
    </subcellularLocation>
</comment>
<evidence type="ECO:0000259" key="19">
    <source>
        <dbReference type="PROSITE" id="PS51194"/>
    </source>
</evidence>
<evidence type="ECO:0000259" key="18">
    <source>
        <dbReference type="PROSITE" id="PS51192"/>
    </source>
</evidence>
<evidence type="ECO:0000256" key="7">
    <source>
        <dbReference type="ARBA" id="ARBA00022840"/>
    </source>
</evidence>
<evidence type="ECO:0000256" key="15">
    <source>
        <dbReference type="ARBA" id="ARBA00081280"/>
    </source>
</evidence>
<dbReference type="GO" id="GO:0005634">
    <property type="term" value="C:nucleus"/>
    <property type="evidence" value="ECO:0007669"/>
    <property type="project" value="UniProtKB-SubCell"/>
</dbReference>
<feature type="region of interest" description="Disordered" evidence="17">
    <location>
        <begin position="185"/>
        <end position="229"/>
    </location>
</feature>
<dbReference type="GO" id="GO:0003677">
    <property type="term" value="F:DNA binding"/>
    <property type="evidence" value="ECO:0007669"/>
    <property type="project" value="UniProtKB-KW"/>
</dbReference>
<reference evidence="20 21" key="1">
    <citation type="journal article" date="2015" name="Mol. Plant Microbe Interact.">
        <title>Genome, transcriptome, and functional analyses of Penicillium expansum provide new insights into secondary metabolism and pathogenicity.</title>
        <authorList>
            <person name="Ballester A.R."/>
            <person name="Marcet-Houben M."/>
            <person name="Levin E."/>
            <person name="Sela N."/>
            <person name="Selma-Lazaro C."/>
            <person name="Carmona L."/>
            <person name="Wisniewski M."/>
            <person name="Droby S."/>
            <person name="Gonzalez-Candelas L."/>
            <person name="Gabaldon T."/>
        </authorList>
    </citation>
    <scope>NUCLEOTIDE SEQUENCE [LARGE SCALE GENOMIC DNA]</scope>
    <source>
        <strain evidence="20 21">PHI-1</strain>
    </source>
</reference>
<keyword evidence="3" id="KW-0677">Repeat</keyword>
<dbReference type="PANTHER" id="PTHR36498:SF1">
    <property type="entry name" value="TATA-BINDING PROTEIN-ASSOCIATED FACTOR 172"/>
    <property type="match status" value="1"/>
</dbReference>
<dbReference type="GO" id="GO:0004386">
    <property type="term" value="F:helicase activity"/>
    <property type="evidence" value="ECO:0007669"/>
    <property type="project" value="UniProtKB-KW"/>
</dbReference>
<comment type="caution">
    <text evidence="20">The sequence shown here is derived from an EMBL/GenBank/DDBJ whole genome shotgun (WGS) entry which is preliminary data.</text>
</comment>
<dbReference type="InterPro" id="IPR049730">
    <property type="entry name" value="SNF2/RAD54-like_C"/>
</dbReference>
<dbReference type="CDD" id="cd18793">
    <property type="entry name" value="SF2_C_SNF"/>
    <property type="match status" value="1"/>
</dbReference>
<dbReference type="SUPFAM" id="SSF52540">
    <property type="entry name" value="P-loop containing nucleoside triphosphate hydrolases"/>
    <property type="match status" value="2"/>
</dbReference>
<dbReference type="GO" id="GO:0005524">
    <property type="term" value="F:ATP binding"/>
    <property type="evidence" value="ECO:0007669"/>
    <property type="project" value="UniProtKB-KW"/>
</dbReference>
<evidence type="ECO:0000256" key="5">
    <source>
        <dbReference type="ARBA" id="ARBA00022801"/>
    </source>
</evidence>
<dbReference type="Gene3D" id="1.25.10.10">
    <property type="entry name" value="Leucine-rich Repeat Variant"/>
    <property type="match status" value="2"/>
</dbReference>
<name>A0A0A2L900_PENIT</name>
<proteinExistence type="inferred from homology"/>
<keyword evidence="11" id="KW-0539">Nucleus</keyword>
<dbReference type="PROSITE" id="PS51192">
    <property type="entry name" value="HELICASE_ATP_BIND_1"/>
    <property type="match status" value="1"/>
</dbReference>
<evidence type="ECO:0000256" key="3">
    <source>
        <dbReference type="ARBA" id="ARBA00022737"/>
    </source>
</evidence>
<evidence type="ECO:0000256" key="13">
    <source>
        <dbReference type="ARBA" id="ARBA00064550"/>
    </source>
</evidence>
<evidence type="ECO:0000256" key="4">
    <source>
        <dbReference type="ARBA" id="ARBA00022741"/>
    </source>
</evidence>
<accession>A0A0A2L900</accession>
<evidence type="ECO:0000313" key="20">
    <source>
        <dbReference type="EMBL" id="KGO76454.1"/>
    </source>
</evidence>
<evidence type="ECO:0000256" key="10">
    <source>
        <dbReference type="ARBA" id="ARBA00023163"/>
    </source>
</evidence>
<comment type="function">
    <text evidence="12">Regulates transcription in association with TATA binding protein (TBP). Removes TBP from the TATA box via its C-terminal ATPase activity. Both transcription activation and repression require its ATPase activity. Part of the NCT transcriptional regulatory complex that acts as a key regulator of ergosterol biosynthesis and the azole exporter cdr1B. The NCT complex binds the promoters of genes linked to azole susceptibility, and especially represses the expression of cdr1B transporter.</text>
</comment>
<dbReference type="InterPro" id="IPR014001">
    <property type="entry name" value="Helicase_ATP-bd"/>
</dbReference>
<dbReference type="InterPro" id="IPR016024">
    <property type="entry name" value="ARM-type_fold"/>
</dbReference>
<feature type="compositionally biased region" description="Low complexity" evidence="17">
    <location>
        <begin position="708"/>
        <end position="720"/>
    </location>
</feature>
<dbReference type="InterPro" id="IPR044972">
    <property type="entry name" value="Mot1"/>
</dbReference>
<dbReference type="FunFam" id="3.40.50.300:FF:000428">
    <property type="entry name" value="TATA-binding protein-associated factor 172"/>
    <property type="match status" value="1"/>
</dbReference>
<feature type="domain" description="Helicase ATP-binding" evidence="18">
    <location>
        <begin position="1332"/>
        <end position="1505"/>
    </location>
</feature>